<dbReference type="Gene3D" id="1.10.260.40">
    <property type="entry name" value="lambda repressor-like DNA-binding domains"/>
    <property type="match status" value="1"/>
</dbReference>
<comment type="caution">
    <text evidence="6">The sequence shown here is derived from an EMBL/GenBank/DDBJ whole genome shotgun (WGS) entry which is preliminary data.</text>
</comment>
<dbReference type="PANTHER" id="PTHR30146">
    <property type="entry name" value="LACI-RELATED TRANSCRIPTIONAL REPRESSOR"/>
    <property type="match status" value="1"/>
</dbReference>
<dbReference type="GO" id="GO:0000976">
    <property type="term" value="F:transcription cis-regulatory region binding"/>
    <property type="evidence" value="ECO:0007669"/>
    <property type="project" value="TreeGrafter"/>
</dbReference>
<evidence type="ECO:0000256" key="4">
    <source>
        <dbReference type="SAM" id="MobiDB-lite"/>
    </source>
</evidence>
<keyword evidence="1" id="KW-0805">Transcription regulation</keyword>
<dbReference type="PANTHER" id="PTHR30146:SF153">
    <property type="entry name" value="LACTOSE OPERON REPRESSOR"/>
    <property type="match status" value="1"/>
</dbReference>
<dbReference type="InterPro" id="IPR046335">
    <property type="entry name" value="LacI/GalR-like_sensor"/>
</dbReference>
<organism evidence="6 7">
    <name type="scientific">Actinomyces urogenitalis</name>
    <dbReference type="NCBI Taxonomy" id="103621"/>
    <lineage>
        <taxon>Bacteria</taxon>
        <taxon>Bacillati</taxon>
        <taxon>Actinomycetota</taxon>
        <taxon>Actinomycetes</taxon>
        <taxon>Actinomycetales</taxon>
        <taxon>Actinomycetaceae</taxon>
        <taxon>Actinomyces</taxon>
    </lineage>
</organism>
<evidence type="ECO:0000256" key="2">
    <source>
        <dbReference type="ARBA" id="ARBA00023125"/>
    </source>
</evidence>
<protein>
    <submittedName>
        <fullName evidence="6">LacI family transcriptional regulator</fullName>
    </submittedName>
</protein>
<dbReference type="CDD" id="cd01392">
    <property type="entry name" value="HTH_LacI"/>
    <property type="match status" value="1"/>
</dbReference>
<reference evidence="6 7" key="1">
    <citation type="submission" date="2017-12" db="EMBL/GenBank/DDBJ databases">
        <title>Phylogenetic diversity of female urinary microbiome.</title>
        <authorList>
            <person name="Thomas-White K."/>
            <person name="Wolfe A.J."/>
        </authorList>
    </citation>
    <scope>NUCLEOTIDE SEQUENCE [LARGE SCALE GENOMIC DNA]</scope>
    <source>
        <strain evidence="6 7">UMB0319</strain>
    </source>
</reference>
<dbReference type="SMART" id="SM00354">
    <property type="entry name" value="HTH_LACI"/>
    <property type="match status" value="1"/>
</dbReference>
<dbReference type="InterPro" id="IPR028082">
    <property type="entry name" value="Peripla_BP_I"/>
</dbReference>
<dbReference type="SUPFAM" id="SSF53822">
    <property type="entry name" value="Periplasmic binding protein-like I"/>
    <property type="match status" value="1"/>
</dbReference>
<evidence type="ECO:0000259" key="5">
    <source>
        <dbReference type="PROSITE" id="PS50932"/>
    </source>
</evidence>
<dbReference type="Pfam" id="PF00356">
    <property type="entry name" value="LacI"/>
    <property type="match status" value="1"/>
</dbReference>
<dbReference type="AlphaFoldDB" id="A0A2I1KSQ2"/>
<evidence type="ECO:0000256" key="3">
    <source>
        <dbReference type="ARBA" id="ARBA00023163"/>
    </source>
</evidence>
<feature type="region of interest" description="Disordered" evidence="4">
    <location>
        <begin position="1"/>
        <end position="38"/>
    </location>
</feature>
<sequence>MVATGAPQPSSSLARRNDGDHRRRGGTMPRTRSSRPTQATIAAATGFSVPTVSKALRADSSISRKTQDIVLAAAADLGYPLPSTQDPAAEEGASPFKRIAVLFDTVNNAYATEILGGMLRTVDELGATLQVRHIGVSADQMGPDATLLTRELAARTADGADALILVTTPVSADIVTFAHEHDLLLLSIDPATPPPPGMVTLSATNWRGGVQAAEHLISLGHRRIGIVAGPDSSTPTIERLAGFRFACSRAGIEVDESLLTHGPYLYSTGVVHGSFLLESENPPTAVFALNDAIAGGILEAARRHGIRVPEGLSVIGFDDTSIASLCSPQVTVIRQPLQEIGAEAIRTVMNALNEGRSLGSPVELQTTLVVRGSTAAPAR</sequence>
<gene>
    <name evidence="6" type="ORF">CYJ26_06010</name>
</gene>
<dbReference type="Pfam" id="PF13377">
    <property type="entry name" value="Peripla_BP_3"/>
    <property type="match status" value="1"/>
</dbReference>
<dbReference type="InterPro" id="IPR000843">
    <property type="entry name" value="HTH_LacI"/>
</dbReference>
<evidence type="ECO:0000313" key="7">
    <source>
        <dbReference type="Proteomes" id="UP000234778"/>
    </source>
</evidence>
<proteinExistence type="predicted"/>
<dbReference type="InterPro" id="IPR010982">
    <property type="entry name" value="Lambda_DNA-bd_dom_sf"/>
</dbReference>
<dbReference type="Proteomes" id="UP000234778">
    <property type="component" value="Unassembled WGS sequence"/>
</dbReference>
<accession>A0A2I1KSQ2</accession>
<keyword evidence="3" id="KW-0804">Transcription</keyword>
<dbReference type="SUPFAM" id="SSF47413">
    <property type="entry name" value="lambda repressor-like DNA-binding domains"/>
    <property type="match status" value="1"/>
</dbReference>
<evidence type="ECO:0000313" key="6">
    <source>
        <dbReference type="EMBL" id="PKY98654.1"/>
    </source>
</evidence>
<name>A0A2I1KSQ2_9ACTO</name>
<dbReference type="GO" id="GO:0003700">
    <property type="term" value="F:DNA-binding transcription factor activity"/>
    <property type="evidence" value="ECO:0007669"/>
    <property type="project" value="TreeGrafter"/>
</dbReference>
<dbReference type="PROSITE" id="PS50932">
    <property type="entry name" value="HTH_LACI_2"/>
    <property type="match status" value="1"/>
</dbReference>
<dbReference type="EMBL" id="PKHA01000005">
    <property type="protein sequence ID" value="PKY98654.1"/>
    <property type="molecule type" value="Genomic_DNA"/>
</dbReference>
<dbReference type="Gene3D" id="3.40.50.2300">
    <property type="match status" value="2"/>
</dbReference>
<evidence type="ECO:0000256" key="1">
    <source>
        <dbReference type="ARBA" id="ARBA00023015"/>
    </source>
</evidence>
<keyword evidence="2" id="KW-0238">DNA-binding</keyword>
<feature type="domain" description="HTH lacI-type" evidence="5">
    <location>
        <begin position="36"/>
        <end position="79"/>
    </location>
</feature>